<dbReference type="RefSeq" id="WP_090958267.1">
    <property type="nucleotide sequence ID" value="NZ_FOOA01000001.1"/>
</dbReference>
<comment type="caution">
    <text evidence="2">The sequence shown here is derived from an EMBL/GenBank/DDBJ whole genome shotgun (WGS) entry which is preliminary data.</text>
</comment>
<protein>
    <submittedName>
        <fullName evidence="2">Uncharacterized protein</fullName>
    </submittedName>
</protein>
<proteinExistence type="predicted"/>
<feature type="region of interest" description="Disordered" evidence="1">
    <location>
        <begin position="29"/>
        <end position="56"/>
    </location>
</feature>
<organism evidence="2 3">
    <name type="scientific">Aureimonas phyllosphaerae</name>
    <dbReference type="NCBI Taxonomy" id="1166078"/>
    <lineage>
        <taxon>Bacteria</taxon>
        <taxon>Pseudomonadati</taxon>
        <taxon>Pseudomonadota</taxon>
        <taxon>Alphaproteobacteria</taxon>
        <taxon>Hyphomicrobiales</taxon>
        <taxon>Aurantimonadaceae</taxon>
        <taxon>Aureimonas</taxon>
    </lineage>
</organism>
<evidence type="ECO:0000256" key="1">
    <source>
        <dbReference type="SAM" id="MobiDB-lite"/>
    </source>
</evidence>
<evidence type="ECO:0000313" key="2">
    <source>
        <dbReference type="EMBL" id="MBB3934475.1"/>
    </source>
</evidence>
<evidence type="ECO:0000313" key="3">
    <source>
        <dbReference type="Proteomes" id="UP000531216"/>
    </source>
</evidence>
<name>A0A7W6BQN1_9HYPH</name>
<gene>
    <name evidence="2" type="ORF">GGR05_000586</name>
</gene>
<reference evidence="2 3" key="1">
    <citation type="submission" date="2020-08" db="EMBL/GenBank/DDBJ databases">
        <title>Genomic Encyclopedia of Type Strains, Phase IV (KMG-IV): sequencing the most valuable type-strain genomes for metagenomic binning, comparative biology and taxonomic classification.</title>
        <authorList>
            <person name="Goeker M."/>
        </authorList>
    </citation>
    <scope>NUCLEOTIDE SEQUENCE [LARGE SCALE GENOMIC DNA]</scope>
    <source>
        <strain evidence="2 3">DSM 25024</strain>
    </source>
</reference>
<dbReference type="OrthoDB" id="7277632at2"/>
<keyword evidence="3" id="KW-1185">Reference proteome</keyword>
<accession>A0A7W6BQN1</accession>
<dbReference type="Proteomes" id="UP000531216">
    <property type="component" value="Unassembled WGS sequence"/>
</dbReference>
<sequence>MSRSDPTVTEFENRLRIALDRFAEGLAQHLAPTTPDSGNASGGKVRPALSANGSTLDQPIAPRRLIALVQAGRYR</sequence>
<dbReference type="EMBL" id="JACIDO010000001">
    <property type="protein sequence ID" value="MBB3934475.1"/>
    <property type="molecule type" value="Genomic_DNA"/>
</dbReference>
<dbReference type="AlphaFoldDB" id="A0A7W6BQN1"/>